<gene>
    <name evidence="1" type="ORF">PoMZ_13542</name>
</gene>
<evidence type="ECO:0000313" key="2">
    <source>
        <dbReference type="Proteomes" id="UP000294847"/>
    </source>
</evidence>
<dbReference type="Proteomes" id="UP000294847">
    <property type="component" value="Chromosome 7"/>
</dbReference>
<evidence type="ECO:0000313" key="1">
    <source>
        <dbReference type="EMBL" id="QBZ66560.1"/>
    </source>
</evidence>
<sequence>TTAEDLRLRRGKWKVNNCAVVNWGIGYQSRQTDLGFWTVGLKGAVTLPHPPNQEHCCAPGNSYTSARAGLGSGISFWRLRGVIIEWLMLNRTSVDYEIGFNLKRRLQWAEHYIEESSTVYLHLINFSAAVEKMITTDFDSEHNVRKLVNRDKEAVNLAKNVWSCNIPVSPPK</sequence>
<reference evidence="1 2" key="1">
    <citation type="journal article" date="2019" name="Mol. Biol. Evol.">
        <title>Blast fungal genomes show frequent chromosomal changes, gene gains and losses, and effector gene turnover.</title>
        <authorList>
            <person name="Gomez Luciano L.B."/>
            <person name="Jason Tsai I."/>
            <person name="Chuma I."/>
            <person name="Tosa Y."/>
            <person name="Chen Y.H."/>
            <person name="Li J.Y."/>
            <person name="Li M.Y."/>
            <person name="Jade Lu M.Y."/>
            <person name="Nakayashiki H."/>
            <person name="Li W.H."/>
        </authorList>
    </citation>
    <scope>NUCLEOTIDE SEQUENCE [LARGE SCALE GENOMIC DNA]</scope>
    <source>
        <strain evidence="1">MZ5-1-6</strain>
    </source>
</reference>
<name>A0A4P7NVL4_PYROR</name>
<accession>A0A4P7NVL4</accession>
<dbReference type="AlphaFoldDB" id="A0A4P7NVL4"/>
<proteinExistence type="predicted"/>
<protein>
    <submittedName>
        <fullName evidence="1">Uncharacterized protein</fullName>
    </submittedName>
</protein>
<organism evidence="1 2">
    <name type="scientific">Pyricularia oryzae</name>
    <name type="common">Rice blast fungus</name>
    <name type="synonym">Magnaporthe oryzae</name>
    <dbReference type="NCBI Taxonomy" id="318829"/>
    <lineage>
        <taxon>Eukaryota</taxon>
        <taxon>Fungi</taxon>
        <taxon>Dikarya</taxon>
        <taxon>Ascomycota</taxon>
        <taxon>Pezizomycotina</taxon>
        <taxon>Sordariomycetes</taxon>
        <taxon>Sordariomycetidae</taxon>
        <taxon>Magnaporthales</taxon>
        <taxon>Pyriculariaceae</taxon>
        <taxon>Pyricularia</taxon>
    </lineage>
</organism>
<feature type="non-terminal residue" evidence="1">
    <location>
        <position position="1"/>
    </location>
</feature>
<dbReference type="EMBL" id="CP034210">
    <property type="protein sequence ID" value="QBZ66560.1"/>
    <property type="molecule type" value="Genomic_DNA"/>
</dbReference>